<dbReference type="STRING" id="512564.MCRO_0581"/>
<evidence type="ECO:0000256" key="2">
    <source>
        <dbReference type="ARBA" id="ARBA00022603"/>
    </source>
</evidence>
<evidence type="ECO:0000256" key="5">
    <source>
        <dbReference type="ARBA" id="ARBA00048391"/>
    </source>
</evidence>
<dbReference type="InterPro" id="IPR029063">
    <property type="entry name" value="SAM-dependent_MTases_sf"/>
</dbReference>
<dbReference type="KEGG" id="mcd:MCRO_0581"/>
<dbReference type="PANTHER" id="PTHR18895">
    <property type="entry name" value="HEMK METHYLTRANSFERASE"/>
    <property type="match status" value="1"/>
</dbReference>
<reference evidence="8" key="1">
    <citation type="submission" date="2010-03" db="EMBL/GenBank/DDBJ databases">
        <title>The complete genome of Mycoplasma crocodyli MP145.</title>
        <authorList>
            <person name="Glass J.I."/>
            <person name="Durkin A.S."/>
            <person name="Hostetler J."/>
            <person name="Jackson J."/>
            <person name="Johnson J."/>
            <person name="May M.A."/>
            <person name="Paralanov V."/>
            <person name="Radune D."/>
            <person name="Szczypinski B."/>
            <person name="Brown D.R."/>
        </authorList>
    </citation>
    <scope>NUCLEOTIDE SEQUENCE [LARGE SCALE GENOMIC DNA]</scope>
    <source>
        <strain evidence="8">ATCC 51981 / MP145</strain>
    </source>
</reference>
<dbReference type="OrthoDB" id="9800643at2"/>
<dbReference type="InterPro" id="IPR004556">
    <property type="entry name" value="HemK-like"/>
</dbReference>
<dbReference type="HOGENOM" id="CLU_018398_3_2_14"/>
<evidence type="ECO:0000313" key="8">
    <source>
        <dbReference type="Proteomes" id="UP000001845"/>
    </source>
</evidence>
<dbReference type="InterPro" id="IPR007848">
    <property type="entry name" value="Small_mtfrase_dom"/>
</dbReference>
<dbReference type="Gene3D" id="3.40.50.150">
    <property type="entry name" value="Vaccinia Virus protein VP39"/>
    <property type="match status" value="1"/>
</dbReference>
<dbReference type="InterPro" id="IPR019874">
    <property type="entry name" value="RF_methyltr_PrmC"/>
</dbReference>
<dbReference type="Proteomes" id="UP000001845">
    <property type="component" value="Chromosome"/>
</dbReference>
<dbReference type="GO" id="GO:0003676">
    <property type="term" value="F:nucleic acid binding"/>
    <property type="evidence" value="ECO:0007669"/>
    <property type="project" value="InterPro"/>
</dbReference>
<dbReference type="SUPFAM" id="SSF53335">
    <property type="entry name" value="S-adenosyl-L-methionine-dependent methyltransferases"/>
    <property type="match status" value="1"/>
</dbReference>
<evidence type="ECO:0000256" key="3">
    <source>
        <dbReference type="ARBA" id="ARBA00022679"/>
    </source>
</evidence>
<dbReference type="EC" id="2.1.1.297" evidence="1"/>
<dbReference type="InterPro" id="IPR050320">
    <property type="entry name" value="N5-glutamine_MTase"/>
</dbReference>
<dbReference type="RefSeq" id="WP_013054650.1">
    <property type="nucleotide sequence ID" value="NC_014014.1"/>
</dbReference>
<sequence>MSSISELLKEKRKYGLKQTINQEEINQISKQVPVQKIIGYIEYANVKINIQKNVLIPRYETEELIFLALKNIKNDSKVLDLCCGSGFIGIALKFNNKNLQVTLSDIDDNAIEQSKINTLENNVKVKIIKSDLFENIDEKFDCIISNPPYLMKSENISNNVLNHEPHHALFADDNGLFFYKEIMKQSKKYLNKNGKLIFEINPLHHDFWIQIVKNNDAKIYKDISGLERFVIINHNNEIKIQ</sequence>
<reference key="2">
    <citation type="submission" date="2010-03" db="EMBL/GenBank/DDBJ databases">
        <authorList>
            <person name="Ma Z."/>
            <person name="Wang X."/>
            <person name="Liu H."/>
        </authorList>
    </citation>
    <scope>NUCLEOTIDE SEQUENCE</scope>
    <source>
        <strain>MP145</strain>
    </source>
</reference>
<dbReference type="Pfam" id="PF05175">
    <property type="entry name" value="MTS"/>
    <property type="match status" value="1"/>
</dbReference>
<dbReference type="GO" id="GO:0032259">
    <property type="term" value="P:methylation"/>
    <property type="evidence" value="ECO:0007669"/>
    <property type="project" value="UniProtKB-KW"/>
</dbReference>
<keyword evidence="8" id="KW-1185">Reference proteome</keyword>
<comment type="catalytic activity">
    <reaction evidence="5">
        <text>L-glutaminyl-[peptide chain release factor] + S-adenosyl-L-methionine = N(5)-methyl-L-glutaminyl-[peptide chain release factor] + S-adenosyl-L-homocysteine + H(+)</text>
        <dbReference type="Rhea" id="RHEA:42896"/>
        <dbReference type="Rhea" id="RHEA-COMP:10271"/>
        <dbReference type="Rhea" id="RHEA-COMP:10272"/>
        <dbReference type="ChEBI" id="CHEBI:15378"/>
        <dbReference type="ChEBI" id="CHEBI:30011"/>
        <dbReference type="ChEBI" id="CHEBI:57856"/>
        <dbReference type="ChEBI" id="CHEBI:59789"/>
        <dbReference type="ChEBI" id="CHEBI:61891"/>
        <dbReference type="EC" id="2.1.1.297"/>
    </reaction>
</comment>
<dbReference type="GO" id="GO:0102559">
    <property type="term" value="F:peptide chain release factor N(5)-glutamine methyltransferase activity"/>
    <property type="evidence" value="ECO:0007669"/>
    <property type="project" value="UniProtKB-EC"/>
</dbReference>
<proteinExistence type="predicted"/>
<keyword evidence="4" id="KW-0949">S-adenosyl-L-methionine</keyword>
<evidence type="ECO:0000256" key="4">
    <source>
        <dbReference type="ARBA" id="ARBA00022691"/>
    </source>
</evidence>
<evidence type="ECO:0000313" key="7">
    <source>
        <dbReference type="EMBL" id="ADE19874.1"/>
    </source>
</evidence>
<dbReference type="EMBL" id="CP001991">
    <property type="protein sequence ID" value="ADE19874.1"/>
    <property type="molecule type" value="Genomic_DNA"/>
</dbReference>
<dbReference type="CDD" id="cd02440">
    <property type="entry name" value="AdoMet_MTases"/>
    <property type="match status" value="1"/>
</dbReference>
<keyword evidence="3 7" id="KW-0808">Transferase</keyword>
<dbReference type="NCBIfam" id="TIGR00536">
    <property type="entry name" value="hemK_fam"/>
    <property type="match status" value="1"/>
</dbReference>
<evidence type="ECO:0000259" key="6">
    <source>
        <dbReference type="Pfam" id="PF05175"/>
    </source>
</evidence>
<evidence type="ECO:0000256" key="1">
    <source>
        <dbReference type="ARBA" id="ARBA00012771"/>
    </source>
</evidence>
<protein>
    <recommendedName>
        <fullName evidence="1">peptide chain release factor N(5)-glutamine methyltransferase</fullName>
        <ecNumber evidence="1">2.1.1.297</ecNumber>
    </recommendedName>
</protein>
<organism evidence="7 8">
    <name type="scientific">Mycoplasma crocodyli (strain ATCC 51981 / MP145)</name>
    <dbReference type="NCBI Taxonomy" id="512564"/>
    <lineage>
        <taxon>Bacteria</taxon>
        <taxon>Bacillati</taxon>
        <taxon>Mycoplasmatota</taxon>
        <taxon>Mollicutes</taxon>
        <taxon>Mycoplasmataceae</taxon>
        <taxon>Mycoplasma</taxon>
    </lineage>
</organism>
<dbReference type="AlphaFoldDB" id="D5E605"/>
<accession>D5E605</accession>
<dbReference type="eggNOG" id="COG2890">
    <property type="taxonomic scope" value="Bacteria"/>
</dbReference>
<dbReference type="InterPro" id="IPR002052">
    <property type="entry name" value="DNA_methylase_N6_adenine_CS"/>
</dbReference>
<gene>
    <name evidence="7" type="primary">hemK</name>
    <name evidence="7" type="ordered locus">MCRO_0581</name>
</gene>
<name>D5E605_MYCCM</name>
<dbReference type="PROSITE" id="PS00092">
    <property type="entry name" value="N6_MTASE"/>
    <property type="match status" value="1"/>
</dbReference>
<feature type="domain" description="Methyltransferase small" evidence="6">
    <location>
        <begin position="70"/>
        <end position="156"/>
    </location>
</feature>
<dbReference type="PANTHER" id="PTHR18895:SF74">
    <property type="entry name" value="MTRF1L RELEASE FACTOR GLUTAMINE METHYLTRANSFERASE"/>
    <property type="match status" value="1"/>
</dbReference>
<keyword evidence="2 7" id="KW-0489">Methyltransferase</keyword>
<reference evidence="7 8" key="3">
    <citation type="journal article" date="2011" name="J. Bacteriol.">
        <title>Genome sequences of Mycoplasma alligatoris A21JP2T and Mycoplasma crocodyli MP145T.</title>
        <authorList>
            <person name="Brown D.R."/>
            <person name="Farmerie W.G."/>
            <person name="May M."/>
            <person name="Benders G.A."/>
            <person name="Durkin A.S."/>
            <person name="Hlavinka K."/>
            <person name="Hostetler J."/>
            <person name="Jackson J."/>
            <person name="Johnson J."/>
            <person name="Miller R.H."/>
            <person name="Paralanov V."/>
            <person name="Radune D."/>
            <person name="Szczypinski B."/>
            <person name="Glass J.I."/>
        </authorList>
    </citation>
    <scope>NUCLEOTIDE SEQUENCE [LARGE SCALE GENOMIC DNA]</scope>
    <source>
        <strain evidence="8">ATCC 51981 / MP145</strain>
    </source>
</reference>
<dbReference type="NCBIfam" id="TIGR03534">
    <property type="entry name" value="RF_mod_PrmC"/>
    <property type="match status" value="1"/>
</dbReference>